<dbReference type="PANTHER" id="PTHR11803:SF58">
    <property type="entry name" value="PROTEIN HMF1-RELATED"/>
    <property type="match status" value="1"/>
</dbReference>
<name>A0A917GHB7_9MICC</name>
<dbReference type="GO" id="GO:0019239">
    <property type="term" value="F:deaminase activity"/>
    <property type="evidence" value="ECO:0007669"/>
    <property type="project" value="TreeGrafter"/>
</dbReference>
<dbReference type="Gene3D" id="3.30.1330.40">
    <property type="entry name" value="RutC-like"/>
    <property type="match status" value="1"/>
</dbReference>
<dbReference type="PANTHER" id="PTHR11803">
    <property type="entry name" value="2-IMINOBUTANOATE/2-IMINOPROPANOATE DEAMINASE RIDA"/>
    <property type="match status" value="1"/>
</dbReference>
<gene>
    <name evidence="2" type="ORF">GCM10011374_05210</name>
</gene>
<dbReference type="EMBL" id="BMEQ01000002">
    <property type="protein sequence ID" value="GGG45842.1"/>
    <property type="molecule type" value="Genomic_DNA"/>
</dbReference>
<dbReference type="RefSeq" id="WP_188534279.1">
    <property type="nucleotide sequence ID" value="NZ_BMEQ01000002.1"/>
</dbReference>
<dbReference type="Proteomes" id="UP000638848">
    <property type="component" value="Unassembled WGS sequence"/>
</dbReference>
<dbReference type="InterPro" id="IPR035959">
    <property type="entry name" value="RutC-like_sf"/>
</dbReference>
<keyword evidence="3" id="KW-1185">Reference proteome</keyword>
<evidence type="ECO:0000313" key="2">
    <source>
        <dbReference type="EMBL" id="GGG45842.1"/>
    </source>
</evidence>
<proteinExistence type="inferred from homology"/>
<dbReference type="AlphaFoldDB" id="A0A917GHB7"/>
<dbReference type="Pfam" id="PF01042">
    <property type="entry name" value="Ribonuc_L-PSP"/>
    <property type="match status" value="1"/>
</dbReference>
<reference evidence="2" key="2">
    <citation type="submission" date="2020-09" db="EMBL/GenBank/DDBJ databases">
        <authorList>
            <person name="Sun Q."/>
            <person name="Zhou Y."/>
        </authorList>
    </citation>
    <scope>NUCLEOTIDE SEQUENCE</scope>
    <source>
        <strain evidence="2">CGMCC 1.12187</strain>
    </source>
</reference>
<dbReference type="SUPFAM" id="SSF55298">
    <property type="entry name" value="YjgF-like"/>
    <property type="match status" value="1"/>
</dbReference>
<comment type="similarity">
    <text evidence="1">Belongs to the RutC family.</text>
</comment>
<dbReference type="InterPro" id="IPR006175">
    <property type="entry name" value="YjgF/YER057c/UK114"/>
</dbReference>
<reference evidence="2" key="1">
    <citation type="journal article" date="2014" name="Int. J. Syst. Evol. Microbiol.">
        <title>Complete genome sequence of Corynebacterium casei LMG S-19264T (=DSM 44701T), isolated from a smear-ripened cheese.</title>
        <authorList>
            <consortium name="US DOE Joint Genome Institute (JGI-PGF)"/>
            <person name="Walter F."/>
            <person name="Albersmeier A."/>
            <person name="Kalinowski J."/>
            <person name="Ruckert C."/>
        </authorList>
    </citation>
    <scope>NUCLEOTIDE SEQUENCE</scope>
    <source>
        <strain evidence="2">CGMCC 1.12187</strain>
    </source>
</reference>
<organism evidence="2 3">
    <name type="scientific">Kocuria dechangensis</name>
    <dbReference type="NCBI Taxonomy" id="1176249"/>
    <lineage>
        <taxon>Bacteria</taxon>
        <taxon>Bacillati</taxon>
        <taxon>Actinomycetota</taxon>
        <taxon>Actinomycetes</taxon>
        <taxon>Micrococcales</taxon>
        <taxon>Micrococcaceae</taxon>
        <taxon>Kocuria</taxon>
    </lineage>
</organism>
<comment type="caution">
    <text evidence="2">The sequence shown here is derived from an EMBL/GenBank/DDBJ whole genome shotgun (WGS) entry which is preliminary data.</text>
</comment>
<evidence type="ECO:0000313" key="3">
    <source>
        <dbReference type="Proteomes" id="UP000638848"/>
    </source>
</evidence>
<dbReference type="CDD" id="cd00448">
    <property type="entry name" value="YjgF_YER057c_UK114_family"/>
    <property type="match status" value="1"/>
</dbReference>
<dbReference type="GO" id="GO:0005829">
    <property type="term" value="C:cytosol"/>
    <property type="evidence" value="ECO:0007669"/>
    <property type="project" value="TreeGrafter"/>
</dbReference>
<accession>A0A917GHB7</accession>
<evidence type="ECO:0000256" key="1">
    <source>
        <dbReference type="ARBA" id="ARBA00010552"/>
    </source>
</evidence>
<sequence length="137" mass="14347">MPRRRRRITPAALPAEVADTNAYSYGVLDGETLHVSGMVAFAPDGSYVGEGDIHAQAVQVFDNLTAVLEAAGGTLDDVVSTTTYLAAPEHAATVGQVRTRYFTGPVPPTSTVIVAPMARPQFLVEVSAIAHIPATVS</sequence>
<protein>
    <submittedName>
        <fullName evidence="2">Translation initiation inhibitor</fullName>
    </submittedName>
</protein>